<evidence type="ECO:0000256" key="5">
    <source>
        <dbReference type="ARBA" id="ARBA00023288"/>
    </source>
</evidence>
<keyword evidence="5 6" id="KW-0449">Lipoprotein</keyword>
<evidence type="ECO:0000313" key="8">
    <source>
        <dbReference type="EMBL" id="TQL50473.1"/>
    </source>
</evidence>
<comment type="similarity">
    <text evidence="6">Belongs to the nlpA lipoprotein family.</text>
</comment>
<keyword evidence="3" id="KW-0472">Membrane</keyword>
<name>A0A542YQU6_9MICO</name>
<dbReference type="Gene3D" id="3.40.190.10">
    <property type="entry name" value="Periplasmic binding protein-like II"/>
    <property type="match status" value="2"/>
</dbReference>
<dbReference type="OrthoDB" id="9812878at2"/>
<evidence type="ECO:0000313" key="9">
    <source>
        <dbReference type="Proteomes" id="UP000319516"/>
    </source>
</evidence>
<dbReference type="SUPFAM" id="SSF53850">
    <property type="entry name" value="Periplasmic binding protein-like II"/>
    <property type="match status" value="1"/>
</dbReference>
<comment type="subcellular location">
    <subcellularLocation>
        <location evidence="1">Membrane</location>
        <topology evidence="1">Lipid-anchor</topology>
    </subcellularLocation>
</comment>
<organism evidence="8 9">
    <name type="scientific">Ornithinicoccus hortensis</name>
    <dbReference type="NCBI Taxonomy" id="82346"/>
    <lineage>
        <taxon>Bacteria</taxon>
        <taxon>Bacillati</taxon>
        <taxon>Actinomycetota</taxon>
        <taxon>Actinomycetes</taxon>
        <taxon>Micrococcales</taxon>
        <taxon>Intrasporangiaceae</taxon>
        <taxon>Ornithinicoccus</taxon>
    </lineage>
</organism>
<dbReference type="GO" id="GO:0016020">
    <property type="term" value="C:membrane"/>
    <property type="evidence" value="ECO:0007669"/>
    <property type="project" value="UniProtKB-SubCell"/>
</dbReference>
<protein>
    <recommendedName>
        <fullName evidence="6">Lipoprotein</fullName>
    </recommendedName>
</protein>
<dbReference type="CDD" id="cd13597">
    <property type="entry name" value="PBP2_lipoprotein_Tp32"/>
    <property type="match status" value="1"/>
</dbReference>
<gene>
    <name evidence="8" type="ORF">FB467_1583</name>
</gene>
<dbReference type="PIRSF" id="PIRSF002854">
    <property type="entry name" value="MetQ"/>
    <property type="match status" value="1"/>
</dbReference>
<evidence type="ECO:0000256" key="7">
    <source>
        <dbReference type="PIRSR" id="PIRSR002854-1"/>
    </source>
</evidence>
<dbReference type="AlphaFoldDB" id="A0A542YQU6"/>
<dbReference type="RefSeq" id="WP_141784606.1">
    <property type="nucleotide sequence ID" value="NZ_BAAAIK010000002.1"/>
</dbReference>
<dbReference type="Pfam" id="PF03180">
    <property type="entry name" value="Lipoprotein_9"/>
    <property type="match status" value="1"/>
</dbReference>
<evidence type="ECO:0000256" key="4">
    <source>
        <dbReference type="ARBA" id="ARBA00023139"/>
    </source>
</evidence>
<dbReference type="InterPro" id="IPR004872">
    <property type="entry name" value="Lipoprotein_NlpA"/>
</dbReference>
<evidence type="ECO:0000256" key="3">
    <source>
        <dbReference type="ARBA" id="ARBA00023136"/>
    </source>
</evidence>
<comment type="caution">
    <text evidence="8">The sequence shown here is derived from an EMBL/GenBank/DDBJ whole genome shotgun (WGS) entry which is preliminary data.</text>
</comment>
<dbReference type="PANTHER" id="PTHR30429">
    <property type="entry name" value="D-METHIONINE-BINDING LIPOPROTEIN METQ"/>
    <property type="match status" value="1"/>
</dbReference>
<reference evidence="8 9" key="1">
    <citation type="submission" date="2019-06" db="EMBL/GenBank/DDBJ databases">
        <title>Sequencing the genomes of 1000 actinobacteria strains.</title>
        <authorList>
            <person name="Klenk H.-P."/>
        </authorList>
    </citation>
    <scope>NUCLEOTIDE SEQUENCE [LARGE SCALE GENOMIC DNA]</scope>
    <source>
        <strain evidence="8 9">DSM 12335</strain>
    </source>
</reference>
<dbReference type="Proteomes" id="UP000319516">
    <property type="component" value="Unassembled WGS sequence"/>
</dbReference>
<feature type="lipid moiety-binding region" description="S-diacylglycerol cysteine" evidence="7">
    <location>
        <position position="19"/>
    </location>
</feature>
<keyword evidence="9" id="KW-1185">Reference proteome</keyword>
<proteinExistence type="inferred from homology"/>
<accession>A0A542YQU6</accession>
<sequence length="273" mass="28578">MRTPLALTTLAAAVLLAGCGADSEASDGAAVADGKVTVGASTVPHAEILQFVQDELAADAGLELEIVEFTDYVQPNVALDDGSLDANYFQHEPYLVEQEADAGYDFEIVTPVHLEPLALYSDSLNSLEELPDGAQVAIPNDPTNGARALELLAGEGLITLADTGESSATVLDIDENPKNLEFTEVEAAQLPRSLADVDAAVINGNYAVESGLSPAEDSIAVESADDNPYANLLVTVAGHEDDEDLQKLAELLTSQEVASFIEDTYDGAVIAAF</sequence>
<evidence type="ECO:0000256" key="1">
    <source>
        <dbReference type="ARBA" id="ARBA00004635"/>
    </source>
</evidence>
<dbReference type="PANTHER" id="PTHR30429:SF0">
    <property type="entry name" value="METHIONINE-BINDING LIPOPROTEIN METQ"/>
    <property type="match status" value="1"/>
</dbReference>
<evidence type="ECO:0000256" key="2">
    <source>
        <dbReference type="ARBA" id="ARBA00022729"/>
    </source>
</evidence>
<dbReference type="PROSITE" id="PS51257">
    <property type="entry name" value="PROKAR_LIPOPROTEIN"/>
    <property type="match status" value="1"/>
</dbReference>
<keyword evidence="2" id="KW-0732">Signal</keyword>
<keyword evidence="4" id="KW-0564">Palmitate</keyword>
<evidence type="ECO:0000256" key="6">
    <source>
        <dbReference type="PIRNR" id="PIRNR002854"/>
    </source>
</evidence>
<dbReference type="EMBL" id="VFOP01000001">
    <property type="protein sequence ID" value="TQL50473.1"/>
    <property type="molecule type" value="Genomic_DNA"/>
</dbReference>